<keyword evidence="7 15" id="KW-0227">DNA damage</keyword>
<evidence type="ECO:0000256" key="7">
    <source>
        <dbReference type="ARBA" id="ARBA00022763"/>
    </source>
</evidence>
<gene>
    <name evidence="16" type="ORF">EIG79_11245</name>
</gene>
<evidence type="ECO:0000256" key="14">
    <source>
        <dbReference type="ARBA" id="ARBA00029488"/>
    </source>
</evidence>
<evidence type="ECO:0000256" key="15">
    <source>
        <dbReference type="PIRNR" id="PIRNR001007"/>
    </source>
</evidence>
<keyword evidence="9" id="KW-0460">Magnesium</keyword>
<name>A0A8B3TE25_AVIPA</name>
<sequence length="116" mass="13013">MSELILTLPYPPTVNHYWKHTKSGVHYVTQKGKAYQQAVKILSQNAPHFAGKVAVNISIYPPDNRRRDIDNIFKALLDALVKAEVIQDDSLIVKLMAEKLKPVKGGKVEVHIEGVK</sequence>
<comment type="subunit">
    <text evidence="2">Homodimer.</text>
</comment>
<dbReference type="InterPro" id="IPR036614">
    <property type="entry name" value="RusA-like_sf"/>
</dbReference>
<evidence type="ECO:0000313" key="16">
    <source>
        <dbReference type="EMBL" id="RZN55565.1"/>
    </source>
</evidence>
<dbReference type="PIRSF" id="PIRSF001007">
    <property type="entry name" value="RusA"/>
    <property type="match status" value="1"/>
</dbReference>
<organism evidence="16 17">
    <name type="scientific">Avibacterium paragallinarum</name>
    <name type="common">Haemophilus gallinarum</name>
    <dbReference type="NCBI Taxonomy" id="728"/>
    <lineage>
        <taxon>Bacteria</taxon>
        <taxon>Pseudomonadati</taxon>
        <taxon>Pseudomonadota</taxon>
        <taxon>Gammaproteobacteria</taxon>
        <taxon>Pasteurellales</taxon>
        <taxon>Pasteurellaceae</taxon>
        <taxon>Avibacterium</taxon>
    </lineage>
</organism>
<dbReference type="Gene3D" id="3.30.1330.70">
    <property type="entry name" value="Holliday junction resolvase RusA"/>
    <property type="match status" value="1"/>
</dbReference>
<evidence type="ECO:0000256" key="12">
    <source>
        <dbReference type="ARBA" id="ARBA00024745"/>
    </source>
</evidence>
<reference evidence="16 17" key="1">
    <citation type="submission" date="2018-11" db="EMBL/GenBank/DDBJ databases">
        <title>Sequencing Av. paragallinarum serogroups.</title>
        <authorList>
            <person name="Hellmuth J.E."/>
            <person name="Boucher C.E."/>
            <person name="Cason E.D."/>
        </authorList>
    </citation>
    <scope>NUCLEOTIDE SEQUENCE [LARGE SCALE GENOMIC DNA]</scope>
    <source>
        <strain evidence="16 17">SA-3</strain>
    </source>
</reference>
<proteinExistence type="inferred from homology"/>
<dbReference type="InterPro" id="IPR008822">
    <property type="entry name" value="Endonuclease_RusA-like"/>
</dbReference>
<dbReference type="GO" id="GO:0006310">
    <property type="term" value="P:DNA recombination"/>
    <property type="evidence" value="ECO:0007669"/>
    <property type="project" value="UniProtKB-KW"/>
</dbReference>
<evidence type="ECO:0000313" key="17">
    <source>
        <dbReference type="Proteomes" id="UP000294229"/>
    </source>
</evidence>
<dbReference type="EC" id="3.1.21.10" evidence="14 15"/>
<keyword evidence="4 15" id="KW-0540">Nuclease</keyword>
<keyword evidence="10" id="KW-0233">DNA recombination</keyword>
<evidence type="ECO:0000256" key="8">
    <source>
        <dbReference type="ARBA" id="ARBA00022801"/>
    </source>
</evidence>
<dbReference type="GO" id="GO:0008821">
    <property type="term" value="F:crossover junction DNA endonuclease activity"/>
    <property type="evidence" value="ECO:0007669"/>
    <property type="project" value="UniProtKB-EC"/>
</dbReference>
<keyword evidence="5" id="KW-0479">Metal-binding</keyword>
<evidence type="ECO:0000256" key="1">
    <source>
        <dbReference type="ARBA" id="ARBA00001946"/>
    </source>
</evidence>
<dbReference type="RefSeq" id="WP_130239034.1">
    <property type="nucleotide sequence ID" value="NZ_JBANLW010000112.1"/>
</dbReference>
<comment type="function">
    <text evidence="12">Endonuclease that resolves Holliday junction intermediates made during homologous genetic recombination and DNA repair. Exhibits sequence and structure-selective cleavage of four-way DNA junctions, where it introduces symmetrical nicks in two strands of the same polarity at the 5' side of CC dinucleotides. Corrects the defects in genetic recombination and DNA repair associated with inactivation of RuvAB or RuvC.</text>
</comment>
<evidence type="ECO:0000256" key="5">
    <source>
        <dbReference type="ARBA" id="ARBA00022723"/>
    </source>
</evidence>
<dbReference type="Pfam" id="PF05866">
    <property type="entry name" value="RusA"/>
    <property type="match status" value="1"/>
</dbReference>
<comment type="catalytic activity">
    <reaction evidence="13 15">
        <text>Endonucleolytic cleavage at a junction such as a reciprocal single-stranded crossover between two homologous DNA duplexes (Holliday junction).</text>
        <dbReference type="EC" id="3.1.21.10"/>
    </reaction>
</comment>
<evidence type="ECO:0000256" key="2">
    <source>
        <dbReference type="ARBA" id="ARBA00011738"/>
    </source>
</evidence>
<dbReference type="Proteomes" id="UP000294229">
    <property type="component" value="Unassembled WGS sequence"/>
</dbReference>
<dbReference type="InterPro" id="IPR016281">
    <property type="entry name" value="Endonuclease_RusA"/>
</dbReference>
<evidence type="ECO:0000256" key="11">
    <source>
        <dbReference type="ARBA" id="ARBA00023204"/>
    </source>
</evidence>
<keyword evidence="6 15" id="KW-0255">Endonuclease</keyword>
<evidence type="ECO:0000256" key="13">
    <source>
        <dbReference type="ARBA" id="ARBA00029354"/>
    </source>
</evidence>
<evidence type="ECO:0000256" key="3">
    <source>
        <dbReference type="ARBA" id="ARBA00014885"/>
    </source>
</evidence>
<keyword evidence="11 15" id="KW-0234">DNA repair</keyword>
<dbReference type="SUPFAM" id="SSF103084">
    <property type="entry name" value="Holliday junction resolvase RusA"/>
    <property type="match status" value="1"/>
</dbReference>
<comment type="cofactor">
    <cofactor evidence="1">
        <name>Mg(2+)</name>
        <dbReference type="ChEBI" id="CHEBI:18420"/>
    </cofactor>
</comment>
<keyword evidence="8 15" id="KW-0378">Hydrolase</keyword>
<protein>
    <recommendedName>
        <fullName evidence="3 15">Crossover junction endodeoxyribonuclease rusA</fullName>
        <ecNumber evidence="14 15">3.1.21.10</ecNumber>
    </recommendedName>
</protein>
<comment type="similarity">
    <text evidence="15">Belongs to the rusA family.</text>
</comment>
<evidence type="ECO:0000256" key="10">
    <source>
        <dbReference type="ARBA" id="ARBA00023172"/>
    </source>
</evidence>
<dbReference type="GO" id="GO:0000287">
    <property type="term" value="F:magnesium ion binding"/>
    <property type="evidence" value="ECO:0007669"/>
    <property type="project" value="InterPro"/>
</dbReference>
<comment type="function">
    <text evidence="15">Endonuclease that resolves Holliday junction intermediates made during homologous genetic recombination and DNA repair. Exhibits sequence and structure-selective cleavage of four-way DNA junctions, where it introduces symmetrical nicks in two strands of the same polarity at the 5' side of dinucleotides. Corrects the defects in genetic recombination and DNA repair associated with inactivation of ruvAB or ruvC.</text>
</comment>
<dbReference type="AlphaFoldDB" id="A0A8B3TE25"/>
<accession>A0A8B3TE25</accession>
<comment type="caution">
    <text evidence="16">The sequence shown here is derived from an EMBL/GenBank/DDBJ whole genome shotgun (WGS) entry which is preliminary data.</text>
</comment>
<evidence type="ECO:0000256" key="9">
    <source>
        <dbReference type="ARBA" id="ARBA00022842"/>
    </source>
</evidence>
<dbReference type="EMBL" id="RQXS01000085">
    <property type="protein sequence ID" value="RZN55565.1"/>
    <property type="molecule type" value="Genomic_DNA"/>
</dbReference>
<evidence type="ECO:0000256" key="6">
    <source>
        <dbReference type="ARBA" id="ARBA00022759"/>
    </source>
</evidence>
<dbReference type="GO" id="GO:0006281">
    <property type="term" value="P:DNA repair"/>
    <property type="evidence" value="ECO:0007669"/>
    <property type="project" value="UniProtKB-KW"/>
</dbReference>
<evidence type="ECO:0000256" key="4">
    <source>
        <dbReference type="ARBA" id="ARBA00022722"/>
    </source>
</evidence>